<keyword evidence="14 20" id="KW-0407">Ion channel</keyword>
<evidence type="ECO:0000256" key="20">
    <source>
        <dbReference type="RuleBase" id="RU000687"/>
    </source>
</evidence>
<proteinExistence type="inferred from homology"/>
<evidence type="ECO:0000256" key="3">
    <source>
        <dbReference type="ARBA" id="ARBA00022692"/>
    </source>
</evidence>
<evidence type="ECO:0000256" key="1">
    <source>
        <dbReference type="ARBA" id="ARBA00022448"/>
    </source>
</evidence>
<dbReference type="Pfam" id="PF02932">
    <property type="entry name" value="Neur_chan_memb"/>
    <property type="match status" value="1"/>
</dbReference>
<comment type="catalytic activity">
    <reaction evidence="17">
        <text>Na(+)(in) = Na(+)(out)</text>
        <dbReference type="Rhea" id="RHEA:34963"/>
        <dbReference type="ChEBI" id="CHEBI:29101"/>
    </reaction>
</comment>
<dbReference type="InterPro" id="IPR038050">
    <property type="entry name" value="Neuro_actylchol_rec"/>
</dbReference>
<comment type="catalytic activity">
    <reaction evidence="18">
        <text>Ca(2+)(in) = Ca(2+)(out)</text>
        <dbReference type="Rhea" id="RHEA:29671"/>
        <dbReference type="ChEBI" id="CHEBI:29108"/>
    </reaction>
</comment>
<evidence type="ECO:0000256" key="12">
    <source>
        <dbReference type="ARBA" id="ARBA00023257"/>
    </source>
</evidence>
<keyword evidence="4 20" id="KW-0732">Signal</keyword>
<keyword evidence="5 20" id="KW-1133">Transmembrane helix</keyword>
<evidence type="ECO:0000256" key="17">
    <source>
        <dbReference type="ARBA" id="ARBA00036239"/>
    </source>
</evidence>
<gene>
    <name evidence="23" type="ORF">HHUSO_G13349</name>
</gene>
<dbReference type="PRINTS" id="PR01708">
    <property type="entry name" value="5HT3RECEPTOR"/>
</dbReference>
<feature type="transmembrane region" description="Helical" evidence="20">
    <location>
        <begin position="307"/>
        <end position="330"/>
    </location>
</feature>
<keyword evidence="11" id="KW-0325">Glycoprotein</keyword>
<comment type="similarity">
    <text evidence="20">Belongs to the ligand-gated ion channel (TC 1.A.9) family.</text>
</comment>
<dbReference type="InterPro" id="IPR006202">
    <property type="entry name" value="Neur_chan_lig-bd"/>
</dbReference>
<dbReference type="PROSITE" id="PS00236">
    <property type="entry name" value="NEUROTR_ION_CHANNEL"/>
    <property type="match status" value="1"/>
</dbReference>
<keyword evidence="12" id="KW-0628">Postsynaptic cell membrane</keyword>
<dbReference type="InterPro" id="IPR006029">
    <property type="entry name" value="Neurotrans-gated_channel_TM"/>
</dbReference>
<evidence type="ECO:0000313" key="23">
    <source>
        <dbReference type="EMBL" id="KAK6483768.1"/>
    </source>
</evidence>
<evidence type="ECO:0000259" key="22">
    <source>
        <dbReference type="Pfam" id="PF02932"/>
    </source>
</evidence>
<comment type="catalytic activity">
    <reaction evidence="16">
        <text>K(+)(in) = K(+)(out)</text>
        <dbReference type="Rhea" id="RHEA:29463"/>
        <dbReference type="ChEBI" id="CHEBI:29103"/>
    </reaction>
</comment>
<dbReference type="InterPro" id="IPR006201">
    <property type="entry name" value="Neur_channel"/>
</dbReference>
<keyword evidence="9" id="KW-1015">Disulfide bond</keyword>
<keyword evidence="10" id="KW-0675">Receptor</keyword>
<dbReference type="InterPro" id="IPR049944">
    <property type="entry name" value="LGIC_TM_5-HT3"/>
</dbReference>
<feature type="domain" description="Neurotransmitter-gated ion-channel transmembrane" evidence="22">
    <location>
        <begin position="249"/>
        <end position="373"/>
    </location>
</feature>
<dbReference type="PANTHER" id="PTHR18945">
    <property type="entry name" value="NEUROTRANSMITTER GATED ION CHANNEL"/>
    <property type="match status" value="1"/>
</dbReference>
<keyword evidence="24" id="KW-1185">Reference proteome</keyword>
<dbReference type="Gene3D" id="1.20.58.390">
    <property type="entry name" value="Neurotransmitter-gated ion-channel transmembrane domain"/>
    <property type="match status" value="1"/>
</dbReference>
<reference evidence="23 24" key="1">
    <citation type="submission" date="2021-05" db="EMBL/GenBank/DDBJ databases">
        <authorList>
            <person name="Zahm M."/>
            <person name="Klopp C."/>
            <person name="Cabau C."/>
            <person name="Kuhl H."/>
            <person name="Suciu R."/>
            <person name="Ciorpac M."/>
            <person name="Holostenco D."/>
            <person name="Gessner J."/>
            <person name="Wuertz S."/>
            <person name="Hohne C."/>
            <person name="Stock M."/>
            <person name="Gislard M."/>
            <person name="Lluch J."/>
            <person name="Milhes M."/>
            <person name="Lampietro C."/>
            <person name="Lopez Roques C."/>
            <person name="Donnadieu C."/>
            <person name="Du K."/>
            <person name="Schartl M."/>
            <person name="Guiguen Y."/>
        </authorList>
    </citation>
    <scope>NUCLEOTIDE SEQUENCE [LARGE SCALE GENOMIC DNA]</scope>
    <source>
        <strain evidence="23">Hh-F2</strain>
        <tissue evidence="23">Blood</tissue>
    </source>
</reference>
<feature type="transmembrane region" description="Helical" evidence="20">
    <location>
        <begin position="433"/>
        <end position="458"/>
    </location>
</feature>
<evidence type="ECO:0000256" key="19">
    <source>
        <dbReference type="ARBA" id="ARBA00037540"/>
    </source>
</evidence>
<comment type="subcellular location">
    <subcellularLocation>
        <location evidence="15">Postsynaptic cell membrane</location>
        <topology evidence="15">Multi-pass membrane protein</topology>
    </subcellularLocation>
</comment>
<dbReference type="InterPro" id="IPR008132">
    <property type="entry name" value="5HT3_rcpt"/>
</dbReference>
<evidence type="ECO:0000256" key="9">
    <source>
        <dbReference type="ARBA" id="ARBA00023157"/>
    </source>
</evidence>
<comment type="caution">
    <text evidence="23">The sequence shown here is derived from an EMBL/GenBank/DDBJ whole genome shotgun (WGS) entry which is preliminary data.</text>
</comment>
<dbReference type="InterPro" id="IPR036734">
    <property type="entry name" value="Neur_chan_lig-bd_sf"/>
</dbReference>
<dbReference type="PRINTS" id="PR00252">
    <property type="entry name" value="NRIONCHANNEL"/>
</dbReference>
<dbReference type="Proteomes" id="UP001369086">
    <property type="component" value="Unassembled WGS sequence"/>
</dbReference>
<keyword evidence="3 20" id="KW-0812">Transmembrane</keyword>
<evidence type="ECO:0000256" key="7">
    <source>
        <dbReference type="ARBA" id="ARBA00023065"/>
    </source>
</evidence>
<feature type="chain" id="PRO_5044968680" evidence="20">
    <location>
        <begin position="23"/>
        <end position="459"/>
    </location>
</feature>
<dbReference type="InterPro" id="IPR036719">
    <property type="entry name" value="Neuro-gated_channel_TM_sf"/>
</dbReference>
<dbReference type="Gene3D" id="2.70.170.10">
    <property type="entry name" value="Neurotransmitter-gated ion-channel ligand-binding domain"/>
    <property type="match status" value="1"/>
</dbReference>
<evidence type="ECO:0000259" key="21">
    <source>
        <dbReference type="Pfam" id="PF02931"/>
    </source>
</evidence>
<evidence type="ECO:0000313" key="24">
    <source>
        <dbReference type="Proteomes" id="UP001369086"/>
    </source>
</evidence>
<evidence type="ECO:0000256" key="10">
    <source>
        <dbReference type="ARBA" id="ARBA00023170"/>
    </source>
</evidence>
<keyword evidence="6" id="KW-0770">Synapse</keyword>
<dbReference type="PRINTS" id="PR01709">
    <property type="entry name" value="5HT3ARECEPTR"/>
</dbReference>
<feature type="signal peptide" evidence="20">
    <location>
        <begin position="1"/>
        <end position="22"/>
    </location>
</feature>
<sequence>MVQVKFILSCWYLIFKVWVTLCTPDQDFSKNEYVRFFETFKDVIGNKFLRPVKNWTTPVQLNITLALYEIIGVDEKAHILQTYIWLRQFWVIEFLVWDPADFDGLNKVSIPVDNIWHPDLYVYEFIEEDLSPQIPYMYVISSGRITHDKPLRIVSSCNLNIFYFPFDIQTCTLSLGPFLHTASDIVLGLHQTSEEITSESKENIQNKGEWELLNIDAKTTIWQMQGEDWSKVIFKLRMKRRPLLYLVNLVIPSAFLMVIDLISFYLPVHQIDRGAFKMTLLLGYTVVLLIMNDLLPNNAGGTPIIGIYFSVCLALMVISLLETIFISNILHQTRSNSHKVPTFLKRITFSFIAKLICFSPPESHHEPAFKNPQSDPSEELVSSPAAQSSQLIQNLLTSLSRDILVIRSHLDYRSLHEHKQEEWIRIAFIWDCFLFRLYLLLLVVFFVILISCWCMWYNA</sequence>
<dbReference type="InterPro" id="IPR018000">
    <property type="entry name" value="Neurotransmitter_ion_chnl_CS"/>
</dbReference>
<evidence type="ECO:0000256" key="16">
    <source>
        <dbReference type="ARBA" id="ARBA00034430"/>
    </source>
</evidence>
<keyword evidence="1 20" id="KW-0813">Transport</keyword>
<dbReference type="SUPFAM" id="SSF90112">
    <property type="entry name" value="Neurotransmitter-gated ion-channel transmembrane pore"/>
    <property type="match status" value="1"/>
</dbReference>
<feature type="transmembrane region" description="Helical" evidence="20">
    <location>
        <begin position="243"/>
        <end position="266"/>
    </location>
</feature>
<accession>A0ABR0ZG29</accession>
<evidence type="ECO:0000256" key="6">
    <source>
        <dbReference type="ARBA" id="ARBA00023018"/>
    </source>
</evidence>
<evidence type="ECO:0000256" key="8">
    <source>
        <dbReference type="ARBA" id="ARBA00023136"/>
    </source>
</evidence>
<keyword evidence="8 20" id="KW-0472">Membrane</keyword>
<evidence type="ECO:0000256" key="2">
    <source>
        <dbReference type="ARBA" id="ARBA00022475"/>
    </source>
</evidence>
<evidence type="ECO:0000256" key="15">
    <source>
        <dbReference type="ARBA" id="ARBA00034104"/>
    </source>
</evidence>
<keyword evidence="13" id="KW-1071">Ligand-gated ion channel</keyword>
<keyword evidence="2" id="KW-1003">Cell membrane</keyword>
<evidence type="ECO:0000256" key="4">
    <source>
        <dbReference type="ARBA" id="ARBA00022729"/>
    </source>
</evidence>
<evidence type="ECO:0000256" key="13">
    <source>
        <dbReference type="ARBA" id="ARBA00023286"/>
    </source>
</evidence>
<protein>
    <submittedName>
        <fullName evidence="23">5-hydroxytryptamine receptor 3A-like</fullName>
    </submittedName>
</protein>
<dbReference type="CDD" id="cd19063">
    <property type="entry name" value="LGIC_TM_5-HT3"/>
    <property type="match status" value="1"/>
</dbReference>
<dbReference type="InterPro" id="IPR008133">
    <property type="entry name" value="5HT3_rcpt_A"/>
</dbReference>
<dbReference type="EMBL" id="JAHFZB010000011">
    <property type="protein sequence ID" value="KAK6483768.1"/>
    <property type="molecule type" value="Genomic_DNA"/>
</dbReference>
<evidence type="ECO:0000256" key="18">
    <source>
        <dbReference type="ARBA" id="ARBA00036634"/>
    </source>
</evidence>
<feature type="transmembrane region" description="Helical" evidence="20">
    <location>
        <begin position="278"/>
        <end position="295"/>
    </location>
</feature>
<dbReference type="SUPFAM" id="SSF63712">
    <property type="entry name" value="Nicotinic receptor ligand binding domain-like"/>
    <property type="match status" value="1"/>
</dbReference>
<keyword evidence="7 20" id="KW-0406">Ion transport</keyword>
<evidence type="ECO:0000256" key="14">
    <source>
        <dbReference type="ARBA" id="ARBA00023303"/>
    </source>
</evidence>
<name>A0ABR0ZG29_HUSHU</name>
<dbReference type="Pfam" id="PF02931">
    <property type="entry name" value="Neur_chan_LBD"/>
    <property type="match status" value="1"/>
</dbReference>
<organism evidence="23 24">
    <name type="scientific">Huso huso</name>
    <name type="common">Beluga</name>
    <name type="synonym">Acipenser huso</name>
    <dbReference type="NCBI Taxonomy" id="61971"/>
    <lineage>
        <taxon>Eukaryota</taxon>
        <taxon>Metazoa</taxon>
        <taxon>Chordata</taxon>
        <taxon>Craniata</taxon>
        <taxon>Vertebrata</taxon>
        <taxon>Euteleostomi</taxon>
        <taxon>Actinopterygii</taxon>
        <taxon>Chondrostei</taxon>
        <taxon>Acipenseriformes</taxon>
        <taxon>Acipenseridae</taxon>
        <taxon>Huso</taxon>
    </lineage>
</organism>
<evidence type="ECO:0000256" key="5">
    <source>
        <dbReference type="ARBA" id="ARBA00022989"/>
    </source>
</evidence>
<feature type="domain" description="Neurotransmitter-gated ion-channel ligand-binding" evidence="21">
    <location>
        <begin position="46"/>
        <end position="242"/>
    </location>
</feature>
<evidence type="ECO:0000256" key="11">
    <source>
        <dbReference type="ARBA" id="ARBA00023180"/>
    </source>
</evidence>
<comment type="function">
    <text evidence="19">Forms serotonin (5-hydroxytryptamine/5-HT3)-activated cation-selective channel complexes, which when activated cause fast, depolarizing responses in neurons.</text>
</comment>